<reference evidence="2" key="1">
    <citation type="submission" date="2011-09" db="EMBL/GenBank/DDBJ databases">
        <title>The permanent draft genome of Mucilaginibacter paludis DSM 18603.</title>
        <authorList>
            <consortium name="US DOE Joint Genome Institute (JGI-PGF)"/>
            <person name="Lucas S."/>
            <person name="Han J."/>
            <person name="Lapidus A."/>
            <person name="Bruce D."/>
            <person name="Goodwin L."/>
            <person name="Pitluck S."/>
            <person name="Peters L."/>
            <person name="Kyrpides N."/>
            <person name="Mavromatis K."/>
            <person name="Ivanova N."/>
            <person name="Mikhailova N."/>
            <person name="Held B."/>
            <person name="Detter J.C."/>
            <person name="Tapia R."/>
            <person name="Han C."/>
            <person name="Land M."/>
            <person name="Hauser L."/>
            <person name="Markowitz V."/>
            <person name="Cheng J.-F."/>
            <person name="Hugenholtz P."/>
            <person name="Woyke T."/>
            <person name="Wu D."/>
            <person name="Tindall B."/>
            <person name="Brambilla E."/>
            <person name="Klenk H.-P."/>
            <person name="Eisen J.A."/>
        </authorList>
    </citation>
    <scope>NUCLEOTIDE SEQUENCE [LARGE SCALE GENOMIC DNA]</scope>
    <source>
        <strain evidence="2">DSM 18603</strain>
    </source>
</reference>
<evidence type="ECO:0008006" key="4">
    <source>
        <dbReference type="Google" id="ProtNLM"/>
    </source>
</evidence>
<dbReference type="OrthoDB" id="8061046at2"/>
<dbReference type="STRING" id="714943.Mucpa_5482"/>
<keyword evidence="1" id="KW-0732">Signal</keyword>
<keyword evidence="3" id="KW-1185">Reference proteome</keyword>
<dbReference type="SUPFAM" id="SSF50630">
    <property type="entry name" value="Acid proteases"/>
    <property type="match status" value="1"/>
</dbReference>
<feature type="chain" id="PRO_5003558382" description="Lipoprotein" evidence="1">
    <location>
        <begin position="25"/>
        <end position="372"/>
    </location>
</feature>
<dbReference type="RefSeq" id="WP_008510830.1">
    <property type="nucleotide sequence ID" value="NZ_CM001403.1"/>
</dbReference>
<dbReference type="InterPro" id="IPR021109">
    <property type="entry name" value="Peptidase_aspartic_dom_sf"/>
</dbReference>
<dbReference type="AlphaFoldDB" id="H1YAU5"/>
<dbReference type="EMBL" id="CM001403">
    <property type="protein sequence ID" value="EHQ29554.1"/>
    <property type="molecule type" value="Genomic_DNA"/>
</dbReference>
<accession>H1YAU5</accession>
<dbReference type="HOGENOM" id="CLU_697938_0_0_10"/>
<organism evidence="2 3">
    <name type="scientific">Mucilaginibacter paludis DSM 18603</name>
    <dbReference type="NCBI Taxonomy" id="714943"/>
    <lineage>
        <taxon>Bacteria</taxon>
        <taxon>Pseudomonadati</taxon>
        <taxon>Bacteroidota</taxon>
        <taxon>Sphingobacteriia</taxon>
        <taxon>Sphingobacteriales</taxon>
        <taxon>Sphingobacteriaceae</taxon>
        <taxon>Mucilaginibacter</taxon>
    </lineage>
</organism>
<evidence type="ECO:0000313" key="3">
    <source>
        <dbReference type="Proteomes" id="UP000002774"/>
    </source>
</evidence>
<evidence type="ECO:0000313" key="2">
    <source>
        <dbReference type="EMBL" id="EHQ29554.1"/>
    </source>
</evidence>
<protein>
    <recommendedName>
        <fullName evidence="4">Lipoprotein</fullName>
    </recommendedName>
</protein>
<dbReference type="eggNOG" id="ENOG5033C0Y">
    <property type="taxonomic scope" value="Bacteria"/>
</dbReference>
<feature type="signal peptide" evidence="1">
    <location>
        <begin position="1"/>
        <end position="24"/>
    </location>
</feature>
<gene>
    <name evidence="2" type="ORF">Mucpa_5482</name>
</gene>
<name>H1YAU5_9SPHI</name>
<sequence>MKKNIRYSSAILSLCVLFALPSCKKDSSGGSVTPTVTTATPTKIGLYEADSSIYKLLFIAVPKIGTQTVNQYLIFDTGSGGMVIDAHEILPASMITSTGFNFTGDSTVVNGITITNQTSTIQYGADKSTLETVYGNLAYASVTVGDHGGSITVKRLPFFLYYKGTNSAGKMESTGTFDIFGVNSEYDVTFNNGAYITSPFSYFDPGTGLTKGFKMAALGTNNFSLNGTFVADVLTLGLTSSDLSSSSGFTMHTLSQYAGYGYSVTVPAGFTYGSKSVSSAYTVFDTGTEPYTYLEDKTAASTMTLLPTSTAVSITTTFNFNYSYSVSATENLTYVENPSSSGSNVSIISLEYFLNNEYMLDYTNHKLGLKYN</sequence>
<dbReference type="Gene3D" id="2.40.70.10">
    <property type="entry name" value="Acid Proteases"/>
    <property type="match status" value="1"/>
</dbReference>
<proteinExistence type="predicted"/>
<dbReference type="Proteomes" id="UP000002774">
    <property type="component" value="Chromosome"/>
</dbReference>
<evidence type="ECO:0000256" key="1">
    <source>
        <dbReference type="SAM" id="SignalP"/>
    </source>
</evidence>